<feature type="transmembrane region" description="Helical" evidence="7">
    <location>
        <begin position="366"/>
        <end position="382"/>
    </location>
</feature>
<evidence type="ECO:0000256" key="5">
    <source>
        <dbReference type="ARBA" id="ARBA00022989"/>
    </source>
</evidence>
<proteinExistence type="predicted"/>
<feature type="transmembrane region" description="Helical" evidence="7">
    <location>
        <begin position="278"/>
        <end position="295"/>
    </location>
</feature>
<evidence type="ECO:0000259" key="8">
    <source>
        <dbReference type="PROSITE" id="PS50850"/>
    </source>
</evidence>
<dbReference type="Gene3D" id="1.20.1250.20">
    <property type="entry name" value="MFS general substrate transporter like domains"/>
    <property type="match status" value="1"/>
</dbReference>
<dbReference type="GO" id="GO:0005886">
    <property type="term" value="C:plasma membrane"/>
    <property type="evidence" value="ECO:0007669"/>
    <property type="project" value="UniProtKB-SubCell"/>
</dbReference>
<name>I0IR92_LEPFC</name>
<feature type="transmembrane region" description="Helical" evidence="7">
    <location>
        <begin position="301"/>
        <end position="317"/>
    </location>
</feature>
<dbReference type="InterPro" id="IPR020846">
    <property type="entry name" value="MFS_dom"/>
</dbReference>
<evidence type="ECO:0000256" key="2">
    <source>
        <dbReference type="ARBA" id="ARBA00022448"/>
    </source>
</evidence>
<keyword evidence="6 7" id="KW-0472">Membrane</keyword>
<keyword evidence="3" id="KW-1003">Cell membrane</keyword>
<dbReference type="EMBL" id="AP012342">
    <property type="protein sequence ID" value="BAM07791.1"/>
    <property type="molecule type" value="Genomic_DNA"/>
</dbReference>
<feature type="transmembrane region" description="Helical" evidence="7">
    <location>
        <begin position="12"/>
        <end position="36"/>
    </location>
</feature>
<evidence type="ECO:0000313" key="9">
    <source>
        <dbReference type="EMBL" id="BAM07791.1"/>
    </source>
</evidence>
<reference evidence="9 10" key="1">
    <citation type="journal article" date="2012" name="J. Bacteriol.">
        <title>Complete Genome Sequence of Leptospirillum ferrooxidans Strain C2-3, Isolated from a Fresh Volcanic Ash Deposit on the Island of Miyake, Japan.</title>
        <authorList>
            <person name="Fujimura R."/>
            <person name="Sato Y."/>
            <person name="Nishizawa T."/>
            <person name="Oshima K."/>
            <person name="Kim S.-W."/>
            <person name="Hattori M."/>
            <person name="Kamijo T."/>
            <person name="Ohta H."/>
        </authorList>
    </citation>
    <scope>NUCLEOTIDE SEQUENCE [LARGE SCALE GENOMIC DNA]</scope>
    <source>
        <strain evidence="9 10">C2-3</strain>
    </source>
</reference>
<dbReference type="Pfam" id="PF07690">
    <property type="entry name" value="MFS_1"/>
    <property type="match status" value="1"/>
</dbReference>
<dbReference type="KEGG" id="lfc:LFE_2118"/>
<dbReference type="AlphaFoldDB" id="I0IR92"/>
<feature type="transmembrane region" description="Helical" evidence="7">
    <location>
        <begin position="218"/>
        <end position="238"/>
    </location>
</feature>
<dbReference type="InterPro" id="IPR036259">
    <property type="entry name" value="MFS_trans_sf"/>
</dbReference>
<feature type="transmembrane region" description="Helical" evidence="7">
    <location>
        <begin position="48"/>
        <end position="68"/>
    </location>
</feature>
<dbReference type="PANTHER" id="PTHR23517:SF2">
    <property type="entry name" value="MULTIDRUG RESISTANCE PROTEIN MDTH"/>
    <property type="match status" value="1"/>
</dbReference>
<dbReference type="SUPFAM" id="SSF103473">
    <property type="entry name" value="MFS general substrate transporter"/>
    <property type="match status" value="1"/>
</dbReference>
<evidence type="ECO:0000256" key="4">
    <source>
        <dbReference type="ARBA" id="ARBA00022692"/>
    </source>
</evidence>
<feature type="domain" description="Major facilitator superfamily (MFS) profile" evidence="8">
    <location>
        <begin position="13"/>
        <end position="387"/>
    </location>
</feature>
<accession>I0IR92</accession>
<keyword evidence="5 7" id="KW-1133">Transmembrane helix</keyword>
<dbReference type="PATRIC" id="fig|1162668.3.peg.2508"/>
<keyword evidence="10" id="KW-1185">Reference proteome</keyword>
<feature type="transmembrane region" description="Helical" evidence="7">
    <location>
        <begin position="137"/>
        <end position="160"/>
    </location>
</feature>
<dbReference type="InterPro" id="IPR011701">
    <property type="entry name" value="MFS"/>
</dbReference>
<dbReference type="eggNOG" id="COG2814">
    <property type="taxonomic scope" value="Bacteria"/>
</dbReference>
<sequence>MKSEEMNPVEKKALMGLSLIYATRMFGLFIVLPVLSLYAKKLPGADPVWLGLALGGYGLTQALLQVPFGTLSDRIGRKPVIVIGLLIFAAGSIIAAMAHSIGVLLVGRLLQGSGAVASVITALMADLTREEVRTRAMAGIGMSIGLAFAVGMIVGPIVAAHYDVGALFWMTGVLSLLAILILYVIVPNPPAHVKNTMGLSVKDLGKVLSNPSLIRLDFSVFILHASLTSVFVAFPILLSRFIPEKNLWHVYLPVILSGLFLMVPGMIYAEKKKKLKKMFLFSIALIVVSFVVFLFGYHSKAGLITGLTIFFIGFNLLEPIMPSIMTRFAKHKTRGTSSGVFSMSQFMGAFAGGLSGGILVSLSEKTLFGGLLLLSLFWFFYARGLTDPNHLEVFEENVVVDPSRITPLVLTLDGMKGVVDCRYFEGTGVLWVKYLSSAMTREEVAGHVESARHSSTGANV</sequence>
<keyword evidence="2" id="KW-0813">Transport</keyword>
<dbReference type="Proteomes" id="UP000007382">
    <property type="component" value="Chromosome"/>
</dbReference>
<organism evidence="9 10">
    <name type="scientific">Leptospirillum ferrooxidans (strain C2-3)</name>
    <dbReference type="NCBI Taxonomy" id="1162668"/>
    <lineage>
        <taxon>Bacteria</taxon>
        <taxon>Pseudomonadati</taxon>
        <taxon>Nitrospirota</taxon>
        <taxon>Nitrospiria</taxon>
        <taxon>Nitrospirales</taxon>
        <taxon>Nitrospiraceae</taxon>
        <taxon>Leptospirillum</taxon>
    </lineage>
</organism>
<keyword evidence="4 7" id="KW-0812">Transmembrane</keyword>
<evidence type="ECO:0000313" key="10">
    <source>
        <dbReference type="Proteomes" id="UP000007382"/>
    </source>
</evidence>
<gene>
    <name evidence="9" type="ordered locus">LFE_2118</name>
</gene>
<evidence type="ECO:0000256" key="1">
    <source>
        <dbReference type="ARBA" id="ARBA00004651"/>
    </source>
</evidence>
<comment type="subcellular location">
    <subcellularLocation>
        <location evidence="1">Cell membrane</location>
        <topology evidence="1">Multi-pass membrane protein</topology>
    </subcellularLocation>
</comment>
<dbReference type="STRING" id="1162668.LFE_2118"/>
<feature type="transmembrane region" description="Helical" evidence="7">
    <location>
        <begin position="166"/>
        <end position="186"/>
    </location>
</feature>
<dbReference type="RefSeq" id="WP_014450274.1">
    <property type="nucleotide sequence ID" value="NC_017094.1"/>
</dbReference>
<dbReference type="OrthoDB" id="9764259at2"/>
<feature type="transmembrane region" description="Helical" evidence="7">
    <location>
        <begin position="80"/>
        <end position="99"/>
    </location>
</feature>
<feature type="transmembrane region" description="Helical" evidence="7">
    <location>
        <begin position="338"/>
        <end position="360"/>
    </location>
</feature>
<evidence type="ECO:0000256" key="6">
    <source>
        <dbReference type="ARBA" id="ARBA00023136"/>
    </source>
</evidence>
<protein>
    <submittedName>
        <fullName evidence="9">Putative major facilitator superfamily transporter</fullName>
    </submittedName>
</protein>
<evidence type="ECO:0000256" key="7">
    <source>
        <dbReference type="SAM" id="Phobius"/>
    </source>
</evidence>
<dbReference type="HOGENOM" id="CLU_001265_10_0_0"/>
<feature type="transmembrane region" description="Helical" evidence="7">
    <location>
        <begin position="250"/>
        <end position="269"/>
    </location>
</feature>
<dbReference type="GO" id="GO:0022857">
    <property type="term" value="F:transmembrane transporter activity"/>
    <property type="evidence" value="ECO:0007669"/>
    <property type="project" value="InterPro"/>
</dbReference>
<dbReference type="InterPro" id="IPR050171">
    <property type="entry name" value="MFS_Transporters"/>
</dbReference>
<dbReference type="PANTHER" id="PTHR23517">
    <property type="entry name" value="RESISTANCE PROTEIN MDTM, PUTATIVE-RELATED-RELATED"/>
    <property type="match status" value="1"/>
</dbReference>
<evidence type="ECO:0000256" key="3">
    <source>
        <dbReference type="ARBA" id="ARBA00022475"/>
    </source>
</evidence>
<dbReference type="PROSITE" id="PS50850">
    <property type="entry name" value="MFS"/>
    <property type="match status" value="1"/>
</dbReference>
<reference evidence="10" key="2">
    <citation type="submission" date="2012-03" db="EMBL/GenBank/DDBJ databases">
        <title>The complete genome sequence of the pioneer microbe on fresh volcanic deposit, Leptospirillum ferrooxidans strain C2-3.</title>
        <authorList>
            <person name="Fujimura R."/>
            <person name="Sato Y."/>
            <person name="Nishizawa T."/>
            <person name="Nanba K."/>
            <person name="Oshima K."/>
            <person name="Hattori M."/>
            <person name="Kamijo T."/>
            <person name="Ohta H."/>
        </authorList>
    </citation>
    <scope>NUCLEOTIDE SEQUENCE [LARGE SCALE GENOMIC DNA]</scope>
    <source>
        <strain evidence="10">C2-3</strain>
    </source>
</reference>
<dbReference type="CDD" id="cd17472">
    <property type="entry name" value="MFS_YajR_like"/>
    <property type="match status" value="1"/>
</dbReference>